<dbReference type="RefSeq" id="WP_155088284.1">
    <property type="nucleotide sequence ID" value="NZ_WJYA01000004.1"/>
</dbReference>
<name>A0A7K1GAZ2_9FLAO</name>
<feature type="transmembrane region" description="Helical" evidence="1">
    <location>
        <begin position="62"/>
        <end position="81"/>
    </location>
</feature>
<dbReference type="Proteomes" id="UP000447545">
    <property type="component" value="Unassembled WGS sequence"/>
</dbReference>
<comment type="caution">
    <text evidence="2">The sequence shown here is derived from an EMBL/GenBank/DDBJ whole genome shotgun (WGS) entry which is preliminary data.</text>
</comment>
<keyword evidence="1" id="KW-0812">Transmembrane</keyword>
<accession>A0A7K1GAZ2</accession>
<keyword evidence="3" id="KW-1185">Reference proteome</keyword>
<dbReference type="NCBIfam" id="NF037968">
    <property type="entry name" value="SemiSWEET_2"/>
    <property type="match status" value="1"/>
</dbReference>
<sequence>MSGVDLIGILAGIFTTFAIIPQIYKAIKTGKVEDISPVFLSVLIAGVGLWTVYGVFLKDYPIIITNGVSVVLNSTMLIIYLNSNHRTNL</sequence>
<organism evidence="2 3">
    <name type="scientific">Winogradskyella ouciana</name>
    <dbReference type="NCBI Taxonomy" id="2608631"/>
    <lineage>
        <taxon>Bacteria</taxon>
        <taxon>Pseudomonadati</taxon>
        <taxon>Bacteroidota</taxon>
        <taxon>Flavobacteriia</taxon>
        <taxon>Flavobacteriales</taxon>
        <taxon>Flavobacteriaceae</taxon>
        <taxon>Winogradskyella</taxon>
    </lineage>
</organism>
<dbReference type="EMBL" id="WJYA01000004">
    <property type="protein sequence ID" value="MTE26462.1"/>
    <property type="molecule type" value="Genomic_DNA"/>
</dbReference>
<gene>
    <name evidence="2" type="ORF">F1003_05890</name>
</gene>
<evidence type="ECO:0000313" key="3">
    <source>
        <dbReference type="Proteomes" id="UP000447545"/>
    </source>
</evidence>
<dbReference type="Gene3D" id="1.20.1280.290">
    <property type="match status" value="1"/>
</dbReference>
<evidence type="ECO:0000256" key="1">
    <source>
        <dbReference type="SAM" id="Phobius"/>
    </source>
</evidence>
<dbReference type="Pfam" id="PF03083">
    <property type="entry name" value="MtN3_slv"/>
    <property type="match status" value="1"/>
</dbReference>
<protein>
    <recommendedName>
        <fullName evidence="4">MtN3 and saliva related transmembrane protein</fullName>
    </recommendedName>
</protein>
<proteinExistence type="predicted"/>
<feature type="transmembrane region" description="Helical" evidence="1">
    <location>
        <begin position="6"/>
        <end position="24"/>
    </location>
</feature>
<feature type="transmembrane region" description="Helical" evidence="1">
    <location>
        <begin position="36"/>
        <end position="56"/>
    </location>
</feature>
<keyword evidence="1" id="KW-1133">Transmembrane helix</keyword>
<keyword evidence="1" id="KW-0472">Membrane</keyword>
<dbReference type="AlphaFoldDB" id="A0A7K1GAZ2"/>
<evidence type="ECO:0008006" key="4">
    <source>
        <dbReference type="Google" id="ProtNLM"/>
    </source>
</evidence>
<dbReference type="InterPro" id="IPR004316">
    <property type="entry name" value="SWEET_rpt"/>
</dbReference>
<dbReference type="GO" id="GO:0051119">
    <property type="term" value="F:sugar transmembrane transporter activity"/>
    <property type="evidence" value="ECO:0007669"/>
    <property type="project" value="InterPro"/>
</dbReference>
<dbReference type="GO" id="GO:0016020">
    <property type="term" value="C:membrane"/>
    <property type="evidence" value="ECO:0007669"/>
    <property type="project" value="InterPro"/>
</dbReference>
<evidence type="ECO:0000313" key="2">
    <source>
        <dbReference type="EMBL" id="MTE26462.1"/>
    </source>
</evidence>
<dbReference type="InterPro" id="IPR047662">
    <property type="entry name" value="SemiSWEET"/>
</dbReference>
<reference evidence="2 3" key="1">
    <citation type="submission" date="2019-11" db="EMBL/GenBank/DDBJ databases">
        <title>Winogradskyella ouciana sp. nov., isolated from the hadal seawater of the Mariana Trench.</title>
        <authorList>
            <person name="Liu R."/>
        </authorList>
    </citation>
    <scope>NUCLEOTIDE SEQUENCE [LARGE SCALE GENOMIC DNA]</scope>
    <source>
        <strain evidence="2 3">ZXX205</strain>
    </source>
</reference>